<feature type="region of interest" description="Disordered" evidence="1">
    <location>
        <begin position="1"/>
        <end position="20"/>
    </location>
</feature>
<evidence type="ECO:0000313" key="3">
    <source>
        <dbReference type="Proteomes" id="UP000324222"/>
    </source>
</evidence>
<accession>A0A5B7HNL9</accession>
<keyword evidence="3" id="KW-1185">Reference proteome</keyword>
<dbReference type="Proteomes" id="UP000324222">
    <property type="component" value="Unassembled WGS sequence"/>
</dbReference>
<dbReference type="AlphaFoldDB" id="A0A5B7HNL9"/>
<dbReference type="EMBL" id="VSRR010030628">
    <property type="protein sequence ID" value="MPC70144.1"/>
    <property type="molecule type" value="Genomic_DNA"/>
</dbReference>
<organism evidence="2 3">
    <name type="scientific">Portunus trituberculatus</name>
    <name type="common">Swimming crab</name>
    <name type="synonym">Neptunus trituberculatus</name>
    <dbReference type="NCBI Taxonomy" id="210409"/>
    <lineage>
        <taxon>Eukaryota</taxon>
        <taxon>Metazoa</taxon>
        <taxon>Ecdysozoa</taxon>
        <taxon>Arthropoda</taxon>
        <taxon>Crustacea</taxon>
        <taxon>Multicrustacea</taxon>
        <taxon>Malacostraca</taxon>
        <taxon>Eumalacostraca</taxon>
        <taxon>Eucarida</taxon>
        <taxon>Decapoda</taxon>
        <taxon>Pleocyemata</taxon>
        <taxon>Brachyura</taxon>
        <taxon>Eubrachyura</taxon>
        <taxon>Portunoidea</taxon>
        <taxon>Portunidae</taxon>
        <taxon>Portuninae</taxon>
        <taxon>Portunus</taxon>
    </lineage>
</organism>
<evidence type="ECO:0000313" key="2">
    <source>
        <dbReference type="EMBL" id="MPC70144.1"/>
    </source>
</evidence>
<evidence type="ECO:0000256" key="1">
    <source>
        <dbReference type="SAM" id="MobiDB-lite"/>
    </source>
</evidence>
<dbReference type="OrthoDB" id="6375235at2759"/>
<sequence length="110" mass="12548">MGEADTDDSRQPRPAHTTRRLELVRSRISLGCPYAWELGIATPEDKRRCRLCDEQNGHKLEHYLSGCECVNTLREKCNISNPTLPDLAKHFLNTLKETLSGHPIFCDIDK</sequence>
<proteinExistence type="predicted"/>
<name>A0A5B7HNL9_PORTR</name>
<comment type="caution">
    <text evidence="2">The sequence shown here is derived from an EMBL/GenBank/DDBJ whole genome shotgun (WGS) entry which is preliminary data.</text>
</comment>
<protein>
    <submittedName>
        <fullName evidence="2">Uncharacterized protein</fullName>
    </submittedName>
</protein>
<reference evidence="2 3" key="1">
    <citation type="submission" date="2019-05" db="EMBL/GenBank/DDBJ databases">
        <title>Another draft genome of Portunus trituberculatus and its Hox gene families provides insights of decapod evolution.</title>
        <authorList>
            <person name="Jeong J.-H."/>
            <person name="Song I."/>
            <person name="Kim S."/>
            <person name="Choi T."/>
            <person name="Kim D."/>
            <person name="Ryu S."/>
            <person name="Kim W."/>
        </authorList>
    </citation>
    <scope>NUCLEOTIDE SEQUENCE [LARGE SCALE GENOMIC DNA]</scope>
    <source>
        <tissue evidence="2">Muscle</tissue>
    </source>
</reference>
<gene>
    <name evidence="2" type="ORF">E2C01_064383</name>
</gene>